<proteinExistence type="predicted"/>
<dbReference type="SUPFAM" id="SSF54593">
    <property type="entry name" value="Glyoxalase/Bleomycin resistance protein/Dihydroxybiphenyl dioxygenase"/>
    <property type="match status" value="2"/>
</dbReference>
<keyword evidence="2" id="KW-0456">Lyase</keyword>
<dbReference type="InterPro" id="IPR029068">
    <property type="entry name" value="Glyas_Bleomycin-R_OHBP_Dase"/>
</dbReference>
<dbReference type="PANTHER" id="PTHR35908">
    <property type="entry name" value="HYPOTHETICAL FUSION PROTEIN"/>
    <property type="match status" value="1"/>
</dbReference>
<accession>A0A7Y9I5E0</accession>
<dbReference type="Proteomes" id="UP000569914">
    <property type="component" value="Unassembled WGS sequence"/>
</dbReference>
<evidence type="ECO:0000313" key="2">
    <source>
        <dbReference type="EMBL" id="NYE70527.1"/>
    </source>
</evidence>
<feature type="domain" description="Glyoxalase-like" evidence="1">
    <location>
        <begin position="139"/>
        <end position="242"/>
    </location>
</feature>
<dbReference type="Pfam" id="PF18029">
    <property type="entry name" value="Glyoxalase_6"/>
    <property type="match status" value="2"/>
</dbReference>
<dbReference type="EMBL" id="JACCBU010000001">
    <property type="protein sequence ID" value="NYE70527.1"/>
    <property type="molecule type" value="Genomic_DNA"/>
</dbReference>
<gene>
    <name evidence="2" type="ORF">BKA15_001856</name>
</gene>
<organism evidence="2 3">
    <name type="scientific">Microlunatus parietis</name>
    <dbReference type="NCBI Taxonomy" id="682979"/>
    <lineage>
        <taxon>Bacteria</taxon>
        <taxon>Bacillati</taxon>
        <taxon>Actinomycetota</taxon>
        <taxon>Actinomycetes</taxon>
        <taxon>Propionibacteriales</taxon>
        <taxon>Propionibacteriaceae</taxon>
        <taxon>Microlunatus</taxon>
    </lineage>
</organism>
<dbReference type="PANTHER" id="PTHR35908:SF1">
    <property type="entry name" value="CONSERVED PROTEIN"/>
    <property type="match status" value="1"/>
</dbReference>
<sequence>MERSVLECLCVDARDPVRLGRFWAGLLGAAVTEEGASGTRLAYPGLEGFFLDFLPVPEREERPHRLHLDLNAGSDRDRMVERALGLGAAHVDIGQGDDAPWAVLVDPEDYAFCVMPDRRLRDSGEPMYPDTGPIGGIPIDADDIDAAAAFWTQAWDWRPWPKLPATFRHPSGTGPLIGFTDPVEPKRGKNPLHLDLRVPPGGDYDAELTRLLDLGAERLDRDWGELPWTVLLDPGNNEFCLLRPTKTQASDETSPVPAD</sequence>
<keyword evidence="3" id="KW-1185">Reference proteome</keyword>
<evidence type="ECO:0000259" key="1">
    <source>
        <dbReference type="Pfam" id="PF18029"/>
    </source>
</evidence>
<dbReference type="Gene3D" id="3.10.180.10">
    <property type="entry name" value="2,3-Dihydroxybiphenyl 1,2-Dioxygenase, domain 1"/>
    <property type="match status" value="2"/>
</dbReference>
<comment type="caution">
    <text evidence="2">The sequence shown here is derived from an EMBL/GenBank/DDBJ whole genome shotgun (WGS) entry which is preliminary data.</text>
</comment>
<protein>
    <submittedName>
        <fullName evidence="2">Putative enzyme related to lactoylglutathione lyase</fullName>
    </submittedName>
</protein>
<dbReference type="AlphaFoldDB" id="A0A7Y9I5E0"/>
<name>A0A7Y9I5E0_9ACTN</name>
<evidence type="ECO:0000313" key="3">
    <source>
        <dbReference type="Proteomes" id="UP000569914"/>
    </source>
</evidence>
<reference evidence="2 3" key="1">
    <citation type="submission" date="2020-07" db="EMBL/GenBank/DDBJ databases">
        <title>Sequencing the genomes of 1000 actinobacteria strains.</title>
        <authorList>
            <person name="Klenk H.-P."/>
        </authorList>
    </citation>
    <scope>NUCLEOTIDE SEQUENCE [LARGE SCALE GENOMIC DNA]</scope>
    <source>
        <strain evidence="2 3">DSM 22083</strain>
    </source>
</reference>
<feature type="domain" description="Glyoxalase-like" evidence="1">
    <location>
        <begin position="9"/>
        <end position="115"/>
    </location>
</feature>
<dbReference type="InterPro" id="IPR041581">
    <property type="entry name" value="Glyoxalase_6"/>
</dbReference>
<dbReference type="RefSeq" id="WP_179750057.1">
    <property type="nucleotide sequence ID" value="NZ_JACCBU010000001.1"/>
</dbReference>
<dbReference type="GO" id="GO:0016829">
    <property type="term" value="F:lyase activity"/>
    <property type="evidence" value="ECO:0007669"/>
    <property type="project" value="UniProtKB-KW"/>
</dbReference>